<organism evidence="2 3">
    <name type="scientific">Adlercreutzia mucosicola</name>
    <dbReference type="NCBI Taxonomy" id="580026"/>
    <lineage>
        <taxon>Bacteria</taxon>
        <taxon>Bacillati</taxon>
        <taxon>Actinomycetota</taxon>
        <taxon>Coriobacteriia</taxon>
        <taxon>Eggerthellales</taxon>
        <taxon>Eggerthellaceae</taxon>
        <taxon>Adlercreutzia</taxon>
    </lineage>
</organism>
<dbReference type="RefSeq" id="WP_160344335.1">
    <property type="nucleotide sequence ID" value="NZ_WSRR01000001.1"/>
</dbReference>
<reference evidence="2 3" key="1">
    <citation type="submission" date="2019-12" db="EMBL/GenBank/DDBJ databases">
        <title>Microbes associate with the intestines of laboratory mice.</title>
        <authorList>
            <person name="Navarre W."/>
            <person name="Wong E."/>
        </authorList>
    </citation>
    <scope>NUCLEOTIDE SEQUENCE [LARGE SCALE GENOMIC DNA]</scope>
    <source>
        <strain evidence="2 3">NM66_B29</strain>
    </source>
</reference>
<dbReference type="PANTHER" id="PTHR23131">
    <property type="entry name" value="ENDORIBONUCLEASE LACTB2"/>
    <property type="match status" value="1"/>
</dbReference>
<dbReference type="SUPFAM" id="SSF56281">
    <property type="entry name" value="Metallo-hydrolase/oxidoreductase"/>
    <property type="match status" value="1"/>
</dbReference>
<dbReference type="Gene3D" id="1.10.10.10">
    <property type="entry name" value="Winged helix-like DNA-binding domain superfamily/Winged helix DNA-binding domain"/>
    <property type="match status" value="1"/>
</dbReference>
<evidence type="ECO:0000313" key="2">
    <source>
        <dbReference type="EMBL" id="MVX60036.1"/>
    </source>
</evidence>
<evidence type="ECO:0000259" key="1">
    <source>
        <dbReference type="SMART" id="SM00849"/>
    </source>
</evidence>
<accession>A0A6N8JMC4</accession>
<feature type="domain" description="Metallo-beta-lactamase" evidence="1">
    <location>
        <begin position="53"/>
        <end position="213"/>
    </location>
</feature>
<proteinExistence type="predicted"/>
<gene>
    <name evidence="2" type="ORF">GKZ27_00905</name>
</gene>
<dbReference type="InterPro" id="IPR036866">
    <property type="entry name" value="RibonucZ/Hydroxyglut_hydro"/>
</dbReference>
<dbReference type="Proteomes" id="UP000463388">
    <property type="component" value="Unassembled WGS sequence"/>
</dbReference>
<dbReference type="Gene3D" id="3.60.15.10">
    <property type="entry name" value="Ribonuclease Z/Hydroxyacylglutathione hydrolase-like"/>
    <property type="match status" value="2"/>
</dbReference>
<dbReference type="Pfam" id="PF00753">
    <property type="entry name" value="Lactamase_B"/>
    <property type="match status" value="1"/>
</dbReference>
<evidence type="ECO:0000313" key="3">
    <source>
        <dbReference type="Proteomes" id="UP000463388"/>
    </source>
</evidence>
<dbReference type="EMBL" id="WSRR01000001">
    <property type="protein sequence ID" value="MVX60036.1"/>
    <property type="molecule type" value="Genomic_DNA"/>
</dbReference>
<dbReference type="InterPro" id="IPR001279">
    <property type="entry name" value="Metallo-B-lactamas"/>
</dbReference>
<keyword evidence="3" id="KW-1185">Reference proteome</keyword>
<dbReference type="SMART" id="SM00849">
    <property type="entry name" value="Lactamase_B"/>
    <property type="match status" value="1"/>
</dbReference>
<dbReference type="InterPro" id="IPR036388">
    <property type="entry name" value="WH-like_DNA-bd_sf"/>
</dbReference>
<name>A0A6N8JMC4_9ACTN</name>
<protein>
    <submittedName>
        <fullName evidence="2">MBL fold metallo-hydrolase</fullName>
    </submittedName>
</protein>
<dbReference type="OrthoDB" id="9788263at2"/>
<keyword evidence="2" id="KW-0378">Hydrolase</keyword>
<comment type="caution">
    <text evidence="2">The sequence shown here is derived from an EMBL/GenBank/DDBJ whole genome shotgun (WGS) entry which is preliminary data.</text>
</comment>
<dbReference type="GO" id="GO:0016787">
    <property type="term" value="F:hydrolase activity"/>
    <property type="evidence" value="ECO:0007669"/>
    <property type="project" value="UniProtKB-KW"/>
</dbReference>
<dbReference type="PANTHER" id="PTHR23131:SF0">
    <property type="entry name" value="ENDORIBONUCLEASE LACTB2"/>
    <property type="match status" value="1"/>
</dbReference>
<dbReference type="InterPro" id="IPR050662">
    <property type="entry name" value="Sec-metab_biosynth-thioest"/>
</dbReference>
<dbReference type="AlphaFoldDB" id="A0A6N8JMC4"/>
<sequence length="290" mass="29782">MSASQISEATAAAAPSSQGGVSAAADRPVHGELVGGVARCVRQHNVSPLTFRGTNTWILAAPNDRCALVVDPGPDDGACALSCEAMLAACGLQAAAVAVTHYHADHAGCADGLARRWGVPVLRATGGTLAAGPLKVAGLALALTVVPLPGHSSDSVALHVPAGELMVTGDVIFAQSPTMVCWPDGKLGAYLDSLDALDRYVALHGVKRLLTAHGPVIENVRERIGAVRDHRLERLSQVVRAVQGGVAPQAEAIVDAVYDDVPAALRPGAVRSVHAQLDYARETGLIPAIP</sequence>